<dbReference type="OrthoDB" id="5194526at2"/>
<comment type="caution">
    <text evidence="2">The sequence shown here is derived from an EMBL/GenBank/DDBJ whole genome shotgun (WGS) entry which is preliminary data.</text>
</comment>
<dbReference type="Pfam" id="PF06319">
    <property type="entry name" value="MmcB-like"/>
    <property type="match status" value="1"/>
</dbReference>
<dbReference type="Proteomes" id="UP000286997">
    <property type="component" value="Unassembled WGS sequence"/>
</dbReference>
<proteinExistence type="predicted"/>
<sequence length="201" mass="21373">MQGPGRVRGTGAGLRQGGRGDKAAGVWSDGVHDSVRSHSRPALSATALVLPPDRRQSPTALGVQRGVRRLLAELGHATIPEFTLANGRRADVIALGGCGRLAIVEIKSSVADFRADRKWPEYRDFCDRFYFAVPPEMPVGILPEEAGLIVADAFGAEILREPDAHPLAPARRKAVTLRFAHVAAGLLHALADPGAIREGAL</sequence>
<accession>A0A3S2VLB4</accession>
<keyword evidence="3" id="KW-1185">Reference proteome</keyword>
<organism evidence="2 3">
    <name type="scientific">Methylobacterium oryzihabitans</name>
    <dbReference type="NCBI Taxonomy" id="2499852"/>
    <lineage>
        <taxon>Bacteria</taxon>
        <taxon>Pseudomonadati</taxon>
        <taxon>Pseudomonadota</taxon>
        <taxon>Alphaproteobacteria</taxon>
        <taxon>Hyphomicrobiales</taxon>
        <taxon>Methylobacteriaceae</taxon>
        <taxon>Methylobacterium</taxon>
    </lineage>
</organism>
<dbReference type="InterPro" id="IPR009394">
    <property type="entry name" value="MmcB-like"/>
</dbReference>
<evidence type="ECO:0000313" key="3">
    <source>
        <dbReference type="Proteomes" id="UP000286997"/>
    </source>
</evidence>
<evidence type="ECO:0000313" key="2">
    <source>
        <dbReference type="EMBL" id="RVU15469.1"/>
    </source>
</evidence>
<dbReference type="EMBL" id="SACP01000021">
    <property type="protein sequence ID" value="RVU15469.1"/>
    <property type="molecule type" value="Genomic_DNA"/>
</dbReference>
<name>A0A3S2VLB4_9HYPH</name>
<evidence type="ECO:0000256" key="1">
    <source>
        <dbReference type="SAM" id="MobiDB-lite"/>
    </source>
</evidence>
<protein>
    <submittedName>
        <fullName evidence="2">DNA repair protein MmcB-related protein</fullName>
    </submittedName>
</protein>
<feature type="compositionally biased region" description="Gly residues" evidence="1">
    <location>
        <begin position="1"/>
        <end position="17"/>
    </location>
</feature>
<feature type="region of interest" description="Disordered" evidence="1">
    <location>
        <begin position="1"/>
        <end position="23"/>
    </location>
</feature>
<dbReference type="AlphaFoldDB" id="A0A3S2VLB4"/>
<reference evidence="2 3" key="1">
    <citation type="submission" date="2019-01" db="EMBL/GenBank/DDBJ databases">
        <authorList>
            <person name="Chen W.-M."/>
        </authorList>
    </citation>
    <scope>NUCLEOTIDE SEQUENCE [LARGE SCALE GENOMIC DNA]</scope>
    <source>
        <strain evidence="2 3">TER-1</strain>
    </source>
</reference>
<gene>
    <name evidence="2" type="ORF">EOE48_19575</name>
</gene>